<proteinExistence type="predicted"/>
<name>A0AAD4XEM1_9MAGN</name>
<evidence type="ECO:0000313" key="1">
    <source>
        <dbReference type="EMBL" id="KAI3907299.1"/>
    </source>
</evidence>
<comment type="caution">
    <text evidence="1">The sequence shown here is derived from an EMBL/GenBank/DDBJ whole genome shotgun (WGS) entry which is preliminary data.</text>
</comment>
<dbReference type="AlphaFoldDB" id="A0AAD4XEM1"/>
<accession>A0AAD4XEM1</accession>
<dbReference type="EMBL" id="JAJJMB010010620">
    <property type="protein sequence ID" value="KAI3907299.1"/>
    <property type="molecule type" value="Genomic_DNA"/>
</dbReference>
<keyword evidence="2" id="KW-1185">Reference proteome</keyword>
<reference evidence="1" key="1">
    <citation type="submission" date="2022-04" db="EMBL/GenBank/DDBJ databases">
        <title>A functionally conserved STORR gene fusion in Papaver species that diverged 16.8 million years ago.</title>
        <authorList>
            <person name="Catania T."/>
        </authorList>
    </citation>
    <scope>NUCLEOTIDE SEQUENCE</scope>
    <source>
        <strain evidence="1">S-188037</strain>
    </source>
</reference>
<dbReference type="Proteomes" id="UP001202328">
    <property type="component" value="Unassembled WGS sequence"/>
</dbReference>
<protein>
    <submittedName>
        <fullName evidence="1">Uncharacterized protein</fullName>
    </submittedName>
</protein>
<gene>
    <name evidence="1" type="ORF">MKW98_010649</name>
</gene>
<sequence length="69" mass="7185">MYIYDQYGEDALKEGTGGGGGGGRNPFDIFESVFGGGGDGGRSRERMCSTVKGQTVGHQVDVPAAKVQE</sequence>
<organism evidence="1 2">
    <name type="scientific">Papaver atlanticum</name>
    <dbReference type="NCBI Taxonomy" id="357466"/>
    <lineage>
        <taxon>Eukaryota</taxon>
        <taxon>Viridiplantae</taxon>
        <taxon>Streptophyta</taxon>
        <taxon>Embryophyta</taxon>
        <taxon>Tracheophyta</taxon>
        <taxon>Spermatophyta</taxon>
        <taxon>Magnoliopsida</taxon>
        <taxon>Ranunculales</taxon>
        <taxon>Papaveraceae</taxon>
        <taxon>Papaveroideae</taxon>
        <taxon>Papaver</taxon>
    </lineage>
</organism>
<evidence type="ECO:0000313" key="2">
    <source>
        <dbReference type="Proteomes" id="UP001202328"/>
    </source>
</evidence>